<proteinExistence type="predicted"/>
<accession>A0A134AN04</accession>
<keyword evidence="1" id="KW-0472">Membrane</keyword>
<dbReference type="EMBL" id="LSDD01000035">
    <property type="protein sequence ID" value="KXB69077.1"/>
    <property type="molecule type" value="Genomic_DNA"/>
</dbReference>
<organism evidence="2 3">
    <name type="scientific">Leptotrichia wadei</name>
    <dbReference type="NCBI Taxonomy" id="157687"/>
    <lineage>
        <taxon>Bacteria</taxon>
        <taxon>Fusobacteriati</taxon>
        <taxon>Fusobacteriota</taxon>
        <taxon>Fusobacteriia</taxon>
        <taxon>Fusobacteriales</taxon>
        <taxon>Leptotrichiaceae</taxon>
        <taxon>Leptotrichia</taxon>
    </lineage>
</organism>
<comment type="caution">
    <text evidence="2">The sequence shown here is derived from an EMBL/GenBank/DDBJ whole genome shotgun (WGS) entry which is preliminary data.</text>
</comment>
<evidence type="ECO:0000313" key="2">
    <source>
        <dbReference type="EMBL" id="KXB69077.1"/>
    </source>
</evidence>
<dbReference type="AlphaFoldDB" id="A0A134AN04"/>
<sequence>MDILINKYFIILLCFFFFIFTGLLIAANPYLAVKVYPDN</sequence>
<evidence type="ECO:0000256" key="1">
    <source>
        <dbReference type="SAM" id="Phobius"/>
    </source>
</evidence>
<name>A0A134AN04_9FUSO</name>
<feature type="transmembrane region" description="Helical" evidence="1">
    <location>
        <begin position="9"/>
        <end position="31"/>
    </location>
</feature>
<protein>
    <submittedName>
        <fullName evidence="2">Uncharacterized protein</fullName>
    </submittedName>
</protein>
<keyword evidence="1" id="KW-0812">Transmembrane</keyword>
<reference evidence="3" key="1">
    <citation type="submission" date="2016-01" db="EMBL/GenBank/DDBJ databases">
        <authorList>
            <person name="Mitreva M."/>
            <person name="Pepin K.H."/>
            <person name="Mihindukulasuriya K.A."/>
            <person name="Fulton R."/>
            <person name="Fronick C."/>
            <person name="O'Laughlin M."/>
            <person name="Miner T."/>
            <person name="Herter B."/>
            <person name="Rosa B.A."/>
            <person name="Cordes M."/>
            <person name="Tomlinson C."/>
            <person name="Wollam A."/>
            <person name="Palsikar V.B."/>
            <person name="Mardis E.R."/>
            <person name="Wilson R.K."/>
        </authorList>
    </citation>
    <scope>NUCLEOTIDE SEQUENCE [LARGE SCALE GENOMIC DNA]</scope>
    <source>
        <strain evidence="3">KA00185</strain>
    </source>
</reference>
<dbReference type="Proteomes" id="UP000070483">
    <property type="component" value="Unassembled WGS sequence"/>
</dbReference>
<keyword evidence="3" id="KW-1185">Reference proteome</keyword>
<evidence type="ECO:0000313" key="3">
    <source>
        <dbReference type="Proteomes" id="UP000070483"/>
    </source>
</evidence>
<keyword evidence="1" id="KW-1133">Transmembrane helix</keyword>
<dbReference type="PATRIC" id="fig|157687.3.peg.533"/>
<gene>
    <name evidence="2" type="ORF">HMPREF3180_00534</name>
</gene>